<organism evidence="3 4">
    <name type="scientific">Tissierella simiarum</name>
    <dbReference type="NCBI Taxonomy" id="2841534"/>
    <lineage>
        <taxon>Bacteria</taxon>
        <taxon>Bacillati</taxon>
        <taxon>Bacillota</taxon>
        <taxon>Tissierellia</taxon>
        <taxon>Tissierellales</taxon>
        <taxon>Tissierellaceae</taxon>
        <taxon>Tissierella</taxon>
    </lineage>
</organism>
<evidence type="ECO:0000256" key="1">
    <source>
        <dbReference type="SAM" id="Coils"/>
    </source>
</evidence>
<keyword evidence="1" id="KW-0175">Coiled coil</keyword>
<dbReference type="Proteomes" id="UP000749471">
    <property type="component" value="Unassembled WGS sequence"/>
</dbReference>
<feature type="signal peptide" evidence="2">
    <location>
        <begin position="1"/>
        <end position="30"/>
    </location>
</feature>
<comment type="caution">
    <text evidence="3">The sequence shown here is derived from an EMBL/GenBank/DDBJ whole genome shotgun (WGS) entry which is preliminary data.</text>
</comment>
<keyword evidence="4" id="KW-1185">Reference proteome</keyword>
<accession>A0ABS6E2M6</accession>
<dbReference type="InterPro" id="IPR025648">
    <property type="entry name" value="DUF4358"/>
</dbReference>
<keyword evidence="2" id="KW-0732">Signal</keyword>
<dbReference type="PROSITE" id="PS51257">
    <property type="entry name" value="PROKAR_LIPOPROTEIN"/>
    <property type="match status" value="1"/>
</dbReference>
<evidence type="ECO:0000313" key="4">
    <source>
        <dbReference type="Proteomes" id="UP000749471"/>
    </source>
</evidence>
<protein>
    <submittedName>
        <fullName evidence="3">DUF4358 domain-containing protein</fullName>
    </submittedName>
</protein>
<dbReference type="RefSeq" id="WP_216516324.1">
    <property type="nucleotide sequence ID" value="NZ_JAHLPM010000001.1"/>
</dbReference>
<evidence type="ECO:0000256" key="2">
    <source>
        <dbReference type="SAM" id="SignalP"/>
    </source>
</evidence>
<name>A0ABS6E2M6_9FIRM</name>
<reference evidence="3 4" key="1">
    <citation type="submission" date="2021-06" db="EMBL/GenBank/DDBJ databases">
        <authorList>
            <person name="Sun Q."/>
            <person name="Li D."/>
        </authorList>
    </citation>
    <scope>NUCLEOTIDE SEQUENCE [LARGE SCALE GENOMIC DNA]</scope>
    <source>
        <strain evidence="3 4">MSJ-40</strain>
    </source>
</reference>
<feature type="chain" id="PRO_5046781583" evidence="2">
    <location>
        <begin position="31"/>
        <end position="185"/>
    </location>
</feature>
<sequence>MKNKISLFKSVILMFAIVLLTGCTSPGSNSNPNSKPVESGKLKEVHEAVKAAYGENYIPSMPFDDIQIEEKFGIKKDIVKEIIAEGPMMSTNVDVFIGVEAVEGQADEIEKALQTYKKELEEDTLQYPMNIPKIKSSVVLKVDNYVFFLQLGEINTDGKDEAEQLAFAEAEVKKAVDAVYEILGK</sequence>
<dbReference type="EMBL" id="JAHLPM010000001">
    <property type="protein sequence ID" value="MBU5436836.1"/>
    <property type="molecule type" value="Genomic_DNA"/>
</dbReference>
<evidence type="ECO:0000313" key="3">
    <source>
        <dbReference type="EMBL" id="MBU5436836.1"/>
    </source>
</evidence>
<gene>
    <name evidence="3" type="ORF">KQI42_02380</name>
</gene>
<dbReference type="Pfam" id="PF14270">
    <property type="entry name" value="DUF4358"/>
    <property type="match status" value="1"/>
</dbReference>
<proteinExistence type="predicted"/>
<feature type="coiled-coil region" evidence="1">
    <location>
        <begin position="99"/>
        <end position="126"/>
    </location>
</feature>